<proteinExistence type="predicted"/>
<dbReference type="AlphaFoldDB" id="A0AAN4ZV50"/>
<evidence type="ECO:0000313" key="2">
    <source>
        <dbReference type="Proteomes" id="UP001328107"/>
    </source>
</evidence>
<sequence>FQNRNFENMTDETSGNQEFSCVQALGAAITDSAKVPDSTGVPLRRSLAEFVTFTSRLEDEMEASTPEQLECTLKSINNFHRALSATRASLERIVQVGKERYEEDEIDNAMFAPKEELIDALLFNQGDEQPFGPDFAGEEIKEEAILNDEMASYHIEKRIMFINILLETHFNLLFLVEPKEEPFDVPLWDGGQKFGSDFNGDEMEFKDGQMRNEDVVCRF</sequence>
<dbReference type="Proteomes" id="UP001328107">
    <property type="component" value="Unassembled WGS sequence"/>
</dbReference>
<reference evidence="2" key="1">
    <citation type="submission" date="2022-10" db="EMBL/GenBank/DDBJ databases">
        <title>Genome assembly of Pristionchus species.</title>
        <authorList>
            <person name="Yoshida K."/>
            <person name="Sommer R.J."/>
        </authorList>
    </citation>
    <scope>NUCLEOTIDE SEQUENCE [LARGE SCALE GENOMIC DNA]</scope>
    <source>
        <strain evidence="2">RS5460</strain>
    </source>
</reference>
<evidence type="ECO:0000313" key="1">
    <source>
        <dbReference type="EMBL" id="GMR44055.1"/>
    </source>
</evidence>
<protein>
    <submittedName>
        <fullName evidence="1">Uncharacterized protein</fullName>
    </submittedName>
</protein>
<feature type="non-terminal residue" evidence="1">
    <location>
        <position position="1"/>
    </location>
</feature>
<organism evidence="1 2">
    <name type="scientific">Pristionchus mayeri</name>
    <dbReference type="NCBI Taxonomy" id="1317129"/>
    <lineage>
        <taxon>Eukaryota</taxon>
        <taxon>Metazoa</taxon>
        <taxon>Ecdysozoa</taxon>
        <taxon>Nematoda</taxon>
        <taxon>Chromadorea</taxon>
        <taxon>Rhabditida</taxon>
        <taxon>Rhabditina</taxon>
        <taxon>Diplogasteromorpha</taxon>
        <taxon>Diplogasteroidea</taxon>
        <taxon>Neodiplogasteridae</taxon>
        <taxon>Pristionchus</taxon>
    </lineage>
</organism>
<comment type="caution">
    <text evidence="1">The sequence shown here is derived from an EMBL/GenBank/DDBJ whole genome shotgun (WGS) entry which is preliminary data.</text>
</comment>
<feature type="non-terminal residue" evidence="1">
    <location>
        <position position="219"/>
    </location>
</feature>
<name>A0AAN4ZV50_9BILA</name>
<keyword evidence="2" id="KW-1185">Reference proteome</keyword>
<dbReference type="EMBL" id="BTRK01000003">
    <property type="protein sequence ID" value="GMR44055.1"/>
    <property type="molecule type" value="Genomic_DNA"/>
</dbReference>
<gene>
    <name evidence="1" type="ORF">PMAYCL1PPCAC_14251</name>
</gene>
<accession>A0AAN4ZV50</accession>